<dbReference type="KEGG" id="npv:OHM77_09185"/>
<name>A0AA49IXP7_9PROT</name>
<dbReference type="Proteomes" id="UP001234916">
    <property type="component" value="Chromosome"/>
</dbReference>
<accession>A0AA49IXP7</accession>
<dbReference type="EMBL" id="CP107246">
    <property type="protein sequence ID" value="WIM04874.1"/>
    <property type="molecule type" value="Genomic_DNA"/>
</dbReference>
<dbReference type="AlphaFoldDB" id="A0AA49IXP7"/>
<gene>
    <name evidence="1" type="ORF">OHM77_09185</name>
</gene>
<protein>
    <submittedName>
        <fullName evidence="1">Uncharacterized protein</fullName>
    </submittedName>
</protein>
<proteinExistence type="predicted"/>
<organism evidence="1">
    <name type="scientific">Candidatus Nitricoxidivorans perseverans</name>
    <dbReference type="NCBI Taxonomy" id="2975601"/>
    <lineage>
        <taxon>Bacteria</taxon>
        <taxon>Pseudomonadati</taxon>
        <taxon>Pseudomonadota</taxon>
        <taxon>Betaproteobacteria</taxon>
        <taxon>Nitrosomonadales</taxon>
        <taxon>Sterolibacteriaceae</taxon>
        <taxon>Candidatus Nitricoxidivorans</taxon>
    </lineage>
</organism>
<reference evidence="1" key="1">
    <citation type="journal article" date="2023" name="Nat. Microbiol.">
        <title>Enrichment and characterization of a nitric oxide-reducing microbial community in a continuous bioreactor.</title>
        <authorList>
            <person name="Garrido-Amador P."/>
            <person name="Stortenbeker N."/>
            <person name="Wessels H.J.C.T."/>
            <person name="Speth D.R."/>
            <person name="Garcia-Heredia I."/>
            <person name="Kartal B."/>
        </authorList>
    </citation>
    <scope>NUCLEOTIDE SEQUENCE</scope>
    <source>
        <strain evidence="1">MAG1</strain>
    </source>
</reference>
<sequence length="105" mass="11043">MTPESLPRSPEQACALLSAEMSRHGFQGRISLHCHPDRPDQIMCLIDLPSGDAGKAAELLGGFVFGFGTVVVFLPLSGEFSCETGGRAGGKALPRTCSCQPGLPR</sequence>
<evidence type="ECO:0000313" key="1">
    <source>
        <dbReference type="EMBL" id="WIM04874.1"/>
    </source>
</evidence>